<evidence type="ECO:0000313" key="1">
    <source>
        <dbReference type="EMBL" id="AAF85533.1"/>
    </source>
</evidence>
<evidence type="ECO:0000313" key="2">
    <source>
        <dbReference type="Proteomes" id="UP000000812"/>
    </source>
</evidence>
<reference evidence="1 2" key="1">
    <citation type="journal article" date="2000" name="Nature">
        <title>The genome sequence of the plant pathogen Xylella fastidiosa.</title>
        <authorList>
            <person name="Simpson A.J."/>
            <person name="Reinach F.C."/>
            <person name="Arruda P."/>
            <person name="Abreu F.A."/>
            <person name="Acencio M."/>
            <person name="Alvarenga R."/>
            <person name="Alves L.M."/>
            <person name="Araya J.E."/>
            <person name="Baia G.S."/>
            <person name="Baptista C.S."/>
            <person name="Barros M.H."/>
            <person name="Bonaccorsi E.D."/>
            <person name="Bordin S."/>
            <person name="Bove J.M."/>
            <person name="Briones M.R."/>
            <person name="Bueno M.R."/>
            <person name="Camargo A.A."/>
            <person name="Camargo L.E."/>
            <person name="Carraro D.M."/>
            <person name="Carrer H."/>
            <person name="Colauto N.B."/>
            <person name="Colombo C."/>
            <person name="Costa F.F."/>
            <person name="Costa M.C."/>
            <person name="Costa-Neto C.M."/>
            <person name="Coutinho L.L."/>
            <person name="Cristofani M."/>
            <person name="Dias-Neto E."/>
            <person name="Docena C."/>
            <person name="El-Dorry H."/>
            <person name="Facincani A.P."/>
            <person name="Ferreira A.J."/>
            <person name="Ferreira V.C."/>
            <person name="Ferro J.A."/>
            <person name="Fraga J.S."/>
            <person name="Franca S.C."/>
            <person name="Franco M.C."/>
            <person name="Frohme M."/>
            <person name="Furlan L.R."/>
            <person name="Garnier M."/>
            <person name="Goldman G.H."/>
            <person name="Goldman M.H."/>
            <person name="Gomes S.L."/>
            <person name="Gruber A."/>
            <person name="Ho P.L."/>
            <person name="Hoheisel J.D."/>
            <person name="Junqueira M.L."/>
            <person name="Kemper E.L."/>
            <person name="Kitajima J.P."/>
            <person name="Krieger J.E."/>
            <person name="Kuramae E.E."/>
            <person name="Laigret F."/>
            <person name="Lambais M.R."/>
            <person name="Leite L.C."/>
            <person name="Lemos E.G."/>
            <person name="Lemos M.V."/>
            <person name="Lopes S.A."/>
            <person name="Lopes C.R."/>
            <person name="Machado J.A."/>
            <person name="Machado M.A."/>
            <person name="Madeira A.M."/>
            <person name="Madeira H.M."/>
            <person name="Marino C.L."/>
            <person name="Marques M.V."/>
            <person name="Martins E.A."/>
            <person name="Martins E.M."/>
            <person name="Matsukuma A.Y."/>
            <person name="Menck C.F."/>
            <person name="Miracca E.C."/>
            <person name="Miyaki C.Y."/>
            <person name="Monteriro-Vitorello C.B."/>
            <person name="Moon D.H."/>
            <person name="Nagai M.A."/>
            <person name="Nascimento A.L."/>
            <person name="Netto L.E."/>
            <person name="Nhani A.Jr."/>
            <person name="Nobrega F.G."/>
            <person name="Nunes L.R."/>
            <person name="Oliveira M.A."/>
            <person name="de Oliveira M.C."/>
            <person name="de Oliveira R.C."/>
            <person name="Palmieri D.A."/>
            <person name="Paris A."/>
            <person name="Peixoto B.R."/>
            <person name="Pereira G.A."/>
            <person name="Pereira H.A.Jr."/>
            <person name="Pesquero J.B."/>
            <person name="Quaggio R.B."/>
            <person name="Roberto P.G."/>
            <person name="Rodrigues V."/>
            <person name="de M Rosa A.J."/>
            <person name="de Rosa V.E.Jr."/>
            <person name="de Sa R.G."/>
            <person name="Santelli R.V."/>
            <person name="Sawasaki H.E."/>
            <person name="da Silva A.C."/>
            <person name="da Silva A.M."/>
            <person name="da Silva F.R."/>
            <person name="da Silva W.A.Jr."/>
            <person name="da Silveira J.F."/>
            <person name="Silvestri M.L."/>
            <person name="Siqueira W.J."/>
            <person name="de Souza A.A."/>
            <person name="de Souza A.P."/>
            <person name="Terenzi M.F."/>
            <person name="Truffi D."/>
            <person name="Tsai S.M."/>
            <person name="Tsuhako M.H."/>
            <person name="Vallada H."/>
            <person name="Van Sluys M.A."/>
            <person name="Verjovski-Almeida S."/>
            <person name="Vettore A.L."/>
            <person name="Zago M.A."/>
            <person name="Zatz M."/>
            <person name="Meidanis J."/>
            <person name="Setubal J.C."/>
        </authorList>
    </citation>
    <scope>NUCLEOTIDE SEQUENCE [LARGE SCALE GENOMIC DNA]</scope>
    <source>
        <strain evidence="1 2">9a5c</strain>
    </source>
</reference>
<dbReference type="Proteomes" id="UP000000812">
    <property type="component" value="Chromosome"/>
</dbReference>
<sequence length="72" mass="8166">MVLKEEPQQRGNTAYLITLFMVNKSIKAVWVAMRYIAVDCAGQHRIGSAFQYAVARRMWDVAHCKKVVGPLV</sequence>
<dbReference type="AlphaFoldDB" id="Q9P9X2"/>
<dbReference type="PIR" id="H82519">
    <property type="entry name" value="H82519"/>
</dbReference>
<dbReference type="KEGG" id="xfa:XF_2748"/>
<accession>Q9P9X2</accession>
<protein>
    <submittedName>
        <fullName evidence="1">Uncharacterized protein</fullName>
    </submittedName>
</protein>
<proteinExistence type="predicted"/>
<organism evidence="1 2">
    <name type="scientific">Xylella fastidiosa (strain 9a5c)</name>
    <dbReference type="NCBI Taxonomy" id="160492"/>
    <lineage>
        <taxon>Bacteria</taxon>
        <taxon>Pseudomonadati</taxon>
        <taxon>Pseudomonadota</taxon>
        <taxon>Gammaproteobacteria</taxon>
        <taxon>Lysobacterales</taxon>
        <taxon>Lysobacteraceae</taxon>
        <taxon>Xylella</taxon>
    </lineage>
</organism>
<gene>
    <name evidence="1" type="ordered locus">XF_2748</name>
</gene>
<dbReference type="STRING" id="160492.XF_2748"/>
<dbReference type="HOGENOM" id="CLU_2721404_0_0_6"/>
<name>Q9P9X2_XYLFA</name>
<dbReference type="EMBL" id="AE003849">
    <property type="protein sequence ID" value="AAF85533.1"/>
    <property type="molecule type" value="Genomic_DNA"/>
</dbReference>